<dbReference type="PROSITE" id="PS50106">
    <property type="entry name" value="PDZ"/>
    <property type="match status" value="1"/>
</dbReference>
<sequence>MKSFVNASLFAAMLALPAMAGENFGGIGVTIYAVNEGVLVSDVIPGSPAAEAGLESKDRIIAVDGVSIAGNDIDASKEVLRGTVGRPVELSVLREKETFTVTLRRANISVNDVDASKVEAWYGENQNSYSSDEIAEVASQNLSRNQKLLSVMQHGHVVKEEMKVSSSDLSVVSVETAEEEVAPQVKNRSVRAAGSLNAFDREQVAINLRAEGSTVVRIVNANGEVAARLLKEDAKAGSQSLAWDGKNAASGRYIVHIEQNGAASAVAAELR</sequence>
<dbReference type="Gene3D" id="2.60.40.4070">
    <property type="match status" value="1"/>
</dbReference>
<dbReference type="PANTHER" id="PTHR32060:SF30">
    <property type="entry name" value="CARBOXY-TERMINAL PROCESSING PROTEASE CTPA"/>
    <property type="match status" value="1"/>
</dbReference>
<evidence type="ECO:0000259" key="2">
    <source>
        <dbReference type="PROSITE" id="PS50106"/>
    </source>
</evidence>
<accession>A0A2M9A3Q2</accession>
<evidence type="ECO:0000313" key="3">
    <source>
        <dbReference type="EMBL" id="PJJ40346.1"/>
    </source>
</evidence>
<dbReference type="SMART" id="SM00228">
    <property type="entry name" value="PDZ"/>
    <property type="match status" value="1"/>
</dbReference>
<dbReference type="EMBL" id="PGEX01000001">
    <property type="protein sequence ID" value="PJJ40346.1"/>
    <property type="molecule type" value="Genomic_DNA"/>
</dbReference>
<dbReference type="PANTHER" id="PTHR32060">
    <property type="entry name" value="TAIL-SPECIFIC PROTEASE"/>
    <property type="match status" value="1"/>
</dbReference>
<feature type="chain" id="PRO_5014863926" evidence="1">
    <location>
        <begin position="21"/>
        <end position="271"/>
    </location>
</feature>
<proteinExistence type="predicted"/>
<dbReference type="Gene3D" id="2.30.42.10">
    <property type="match status" value="1"/>
</dbReference>
<dbReference type="GO" id="GO:0004175">
    <property type="term" value="F:endopeptidase activity"/>
    <property type="evidence" value="ECO:0007669"/>
    <property type="project" value="TreeGrafter"/>
</dbReference>
<name>A0A2M9A3Q2_9BACT</name>
<dbReference type="InterPro" id="IPR001478">
    <property type="entry name" value="PDZ"/>
</dbReference>
<gene>
    <name evidence="3" type="ORF">BGX16_0265</name>
</gene>
<dbReference type="GO" id="GO:0030288">
    <property type="term" value="C:outer membrane-bounded periplasmic space"/>
    <property type="evidence" value="ECO:0007669"/>
    <property type="project" value="TreeGrafter"/>
</dbReference>
<dbReference type="SUPFAM" id="SSF50156">
    <property type="entry name" value="PDZ domain-like"/>
    <property type="match status" value="1"/>
</dbReference>
<dbReference type="CDD" id="cd06782">
    <property type="entry name" value="cpPDZ_CPP-like"/>
    <property type="match status" value="1"/>
</dbReference>
<keyword evidence="1" id="KW-0732">Signal</keyword>
<protein>
    <submittedName>
        <fullName evidence="3">PDZ domain-containing protein</fullName>
    </submittedName>
</protein>
<dbReference type="RefSeq" id="WP_100424445.1">
    <property type="nucleotide sequence ID" value="NZ_JAXFBG010000079.1"/>
</dbReference>
<feature type="signal peptide" evidence="1">
    <location>
        <begin position="1"/>
        <end position="20"/>
    </location>
</feature>
<evidence type="ECO:0000256" key="1">
    <source>
        <dbReference type="SAM" id="SignalP"/>
    </source>
</evidence>
<feature type="domain" description="PDZ" evidence="2">
    <location>
        <begin position="13"/>
        <end position="83"/>
    </location>
</feature>
<organism evidence="3 4">
    <name type="scientific">Hallerella succinigenes</name>
    <dbReference type="NCBI Taxonomy" id="1896222"/>
    <lineage>
        <taxon>Bacteria</taxon>
        <taxon>Pseudomonadati</taxon>
        <taxon>Fibrobacterota</taxon>
        <taxon>Fibrobacteria</taxon>
        <taxon>Fibrobacterales</taxon>
        <taxon>Fibrobacteraceae</taxon>
        <taxon>Hallerella</taxon>
    </lineage>
</organism>
<evidence type="ECO:0000313" key="4">
    <source>
        <dbReference type="Proteomes" id="UP000231134"/>
    </source>
</evidence>
<dbReference type="Proteomes" id="UP000231134">
    <property type="component" value="Unassembled WGS sequence"/>
</dbReference>
<dbReference type="AlphaFoldDB" id="A0A2M9A3Q2"/>
<dbReference type="Pfam" id="PF13180">
    <property type="entry name" value="PDZ_2"/>
    <property type="match status" value="1"/>
</dbReference>
<keyword evidence="4" id="KW-1185">Reference proteome</keyword>
<reference evidence="3 4" key="1">
    <citation type="submission" date="2017-11" db="EMBL/GenBank/DDBJ databases">
        <title>Animal gut microbial communities from fecal samples from Wisconsin, USA.</title>
        <authorList>
            <person name="Neumann A."/>
        </authorList>
    </citation>
    <scope>NUCLEOTIDE SEQUENCE [LARGE SCALE GENOMIC DNA]</scope>
    <source>
        <strain evidence="3 4">UWS3</strain>
    </source>
</reference>
<comment type="caution">
    <text evidence="3">The sequence shown here is derived from an EMBL/GenBank/DDBJ whole genome shotgun (WGS) entry which is preliminary data.</text>
</comment>
<dbReference type="InterPro" id="IPR036034">
    <property type="entry name" value="PDZ_sf"/>
</dbReference>
<dbReference type="OrthoDB" id="9774719at2"/>
<dbReference type="GO" id="GO:0007165">
    <property type="term" value="P:signal transduction"/>
    <property type="evidence" value="ECO:0007669"/>
    <property type="project" value="TreeGrafter"/>
</dbReference>